<comment type="caution">
    <text evidence="2">The sequence shown here is derived from an EMBL/GenBank/DDBJ whole genome shotgun (WGS) entry which is preliminary data.</text>
</comment>
<gene>
    <name evidence="2" type="ORF">L596_019580</name>
</gene>
<dbReference type="Proteomes" id="UP000298663">
    <property type="component" value="Unassembled WGS sequence"/>
</dbReference>
<organism evidence="2 3">
    <name type="scientific">Steinernema carpocapsae</name>
    <name type="common">Entomopathogenic nematode</name>
    <dbReference type="NCBI Taxonomy" id="34508"/>
    <lineage>
        <taxon>Eukaryota</taxon>
        <taxon>Metazoa</taxon>
        <taxon>Ecdysozoa</taxon>
        <taxon>Nematoda</taxon>
        <taxon>Chromadorea</taxon>
        <taxon>Rhabditida</taxon>
        <taxon>Tylenchina</taxon>
        <taxon>Panagrolaimomorpha</taxon>
        <taxon>Strongyloidoidea</taxon>
        <taxon>Steinernematidae</taxon>
        <taxon>Steinernema</taxon>
    </lineage>
</organism>
<keyword evidence="3" id="KW-1185">Reference proteome</keyword>
<accession>A0A4U5MR21</accession>
<name>A0A4U5MR21_STECR</name>
<proteinExistence type="predicted"/>
<feature type="region of interest" description="Disordered" evidence="1">
    <location>
        <begin position="29"/>
        <end position="83"/>
    </location>
</feature>
<reference evidence="2 3" key="1">
    <citation type="journal article" date="2015" name="Genome Biol.">
        <title>Comparative genomics of Steinernema reveals deeply conserved gene regulatory networks.</title>
        <authorList>
            <person name="Dillman A.R."/>
            <person name="Macchietto M."/>
            <person name="Porter C.F."/>
            <person name="Rogers A."/>
            <person name="Williams B."/>
            <person name="Antoshechkin I."/>
            <person name="Lee M.M."/>
            <person name="Goodwin Z."/>
            <person name="Lu X."/>
            <person name="Lewis E.E."/>
            <person name="Goodrich-Blair H."/>
            <person name="Stock S.P."/>
            <person name="Adams B.J."/>
            <person name="Sternberg P.W."/>
            <person name="Mortazavi A."/>
        </authorList>
    </citation>
    <scope>NUCLEOTIDE SEQUENCE [LARGE SCALE GENOMIC DNA]</scope>
    <source>
        <strain evidence="2 3">ALL</strain>
    </source>
</reference>
<evidence type="ECO:0000313" key="2">
    <source>
        <dbReference type="EMBL" id="TKR72064.1"/>
    </source>
</evidence>
<dbReference type="EMBL" id="AZBU02000006">
    <property type="protein sequence ID" value="TKR72064.1"/>
    <property type="molecule type" value="Genomic_DNA"/>
</dbReference>
<feature type="compositionally biased region" description="Acidic residues" evidence="1">
    <location>
        <begin position="70"/>
        <end position="83"/>
    </location>
</feature>
<evidence type="ECO:0000256" key="1">
    <source>
        <dbReference type="SAM" id="MobiDB-lite"/>
    </source>
</evidence>
<protein>
    <submittedName>
        <fullName evidence="2">Uncharacterized protein</fullName>
    </submittedName>
</protein>
<feature type="compositionally biased region" description="Basic and acidic residues" evidence="1">
    <location>
        <begin position="30"/>
        <end position="60"/>
    </location>
</feature>
<dbReference type="AlphaFoldDB" id="A0A4U5MR21"/>
<sequence>MCRSKYVHRRCILLSQFWLSRVQGQARLRTMAERRNRDRNGEGRKHGHESRASETKEQKDQLQQGSVDHDEAEPDYEGQEDLA</sequence>
<reference evidence="2 3" key="2">
    <citation type="journal article" date="2019" name="G3 (Bethesda)">
        <title>Hybrid Assembly of the Genome of the Entomopathogenic Nematode Steinernema carpocapsae Identifies the X-Chromosome.</title>
        <authorList>
            <person name="Serra L."/>
            <person name="Macchietto M."/>
            <person name="Macias-Munoz A."/>
            <person name="McGill C.J."/>
            <person name="Rodriguez I.M."/>
            <person name="Rodriguez B."/>
            <person name="Murad R."/>
            <person name="Mortazavi A."/>
        </authorList>
    </citation>
    <scope>NUCLEOTIDE SEQUENCE [LARGE SCALE GENOMIC DNA]</scope>
    <source>
        <strain evidence="2 3">ALL</strain>
    </source>
</reference>
<evidence type="ECO:0000313" key="3">
    <source>
        <dbReference type="Proteomes" id="UP000298663"/>
    </source>
</evidence>